<organism evidence="1 2">
    <name type="scientific">Eretmocerus hayati</name>
    <dbReference type="NCBI Taxonomy" id="131215"/>
    <lineage>
        <taxon>Eukaryota</taxon>
        <taxon>Metazoa</taxon>
        <taxon>Ecdysozoa</taxon>
        <taxon>Arthropoda</taxon>
        <taxon>Hexapoda</taxon>
        <taxon>Insecta</taxon>
        <taxon>Pterygota</taxon>
        <taxon>Neoptera</taxon>
        <taxon>Endopterygota</taxon>
        <taxon>Hymenoptera</taxon>
        <taxon>Apocrita</taxon>
        <taxon>Proctotrupomorpha</taxon>
        <taxon>Chalcidoidea</taxon>
        <taxon>Aphelinidae</taxon>
        <taxon>Aphelininae</taxon>
        <taxon>Eretmocerus</taxon>
    </lineage>
</organism>
<protein>
    <submittedName>
        <fullName evidence="1">Uncharacterized protein</fullName>
    </submittedName>
</protein>
<name>A0ACC2N1U7_9HYME</name>
<accession>A0ACC2N1U7</accession>
<dbReference type="Proteomes" id="UP001239111">
    <property type="component" value="Chromosome 4"/>
</dbReference>
<evidence type="ECO:0000313" key="2">
    <source>
        <dbReference type="Proteomes" id="UP001239111"/>
    </source>
</evidence>
<keyword evidence="2" id="KW-1185">Reference proteome</keyword>
<comment type="caution">
    <text evidence="1">The sequence shown here is derived from an EMBL/GenBank/DDBJ whole genome shotgun (WGS) entry which is preliminary data.</text>
</comment>
<reference evidence="1" key="1">
    <citation type="submission" date="2023-04" db="EMBL/GenBank/DDBJ databases">
        <title>A chromosome-level genome assembly of the parasitoid wasp Eretmocerus hayati.</title>
        <authorList>
            <person name="Zhong Y."/>
            <person name="Liu S."/>
            <person name="Liu Y."/>
        </authorList>
    </citation>
    <scope>NUCLEOTIDE SEQUENCE</scope>
    <source>
        <strain evidence="1">ZJU_SS_LIU_2023</strain>
    </source>
</reference>
<proteinExistence type="predicted"/>
<gene>
    <name evidence="1" type="ORF">QAD02_006390</name>
</gene>
<dbReference type="EMBL" id="CM056744">
    <property type="protein sequence ID" value="KAJ8664728.1"/>
    <property type="molecule type" value="Genomic_DNA"/>
</dbReference>
<sequence length="257" mass="28858">MLPLLIILSALAIQANSESLNRNSTPNTLESKPAIIYHRYLVSIETGDDDYCSGTIIKPYLLYTTAYCAKKVKENSYSIRSASDQRGNGGILHRVRQAISHPHYDPETLKNNVALISVNDEFDEQSESIFPNTMPSLSDYGTHGIVKGWGLTNSNSWTNEISQSDFVIIKKNKEDEDGLYYARNRDKSDDLTCYSGGAPYVMRVDGVNYLVGFSTGNVYDCQKTGYESYADVARYKAWTLEVFKKNMSNSEGEFLIE</sequence>
<evidence type="ECO:0000313" key="1">
    <source>
        <dbReference type="EMBL" id="KAJ8664728.1"/>
    </source>
</evidence>